<sequence>MEQGPKSGFCDLHRWCKSQKEVFEVCTDGARAKKRFFLFAPMVQEAKRGF</sequence>
<dbReference type="EMBL" id="AYYE01001125">
    <property type="protein sequence ID" value="ETK06860.1"/>
    <property type="molecule type" value="Genomic_DNA"/>
</dbReference>
<protein>
    <submittedName>
        <fullName evidence="1">Uncharacterized protein</fullName>
    </submittedName>
</protein>
<proteinExistence type="predicted"/>
<accession>W2CI98</accession>
<comment type="caution">
    <text evidence="1">The sequence shown here is derived from an EMBL/GenBank/DDBJ whole genome shotgun (WGS) entry which is preliminary data.</text>
</comment>
<evidence type="ECO:0000313" key="1">
    <source>
        <dbReference type="EMBL" id="ETK06860.1"/>
    </source>
</evidence>
<reference evidence="1 2" key="1">
    <citation type="submission" date="2013-11" db="EMBL/GenBank/DDBJ databases">
        <title>Single cell genomics of uncultured Tannerella BU063 (oral taxon 286).</title>
        <authorList>
            <person name="Beall C.J."/>
            <person name="Campbell A.G."/>
            <person name="Griffen A.L."/>
            <person name="Podar M."/>
            <person name="Leys E.J."/>
        </authorList>
    </citation>
    <scope>NUCLEOTIDE SEQUENCE [LARGE SCALE GENOMIC DNA]</scope>
    <source>
        <strain evidence="1">Cell 1/3</strain>
    </source>
</reference>
<evidence type="ECO:0000313" key="2">
    <source>
        <dbReference type="Proteomes" id="UP000034982"/>
    </source>
</evidence>
<dbReference type="AlphaFoldDB" id="W2CI98"/>
<gene>
    <name evidence="1" type="ORF">T230_10325</name>
</gene>
<dbReference type="Proteomes" id="UP000034982">
    <property type="component" value="Unassembled WGS sequence"/>
</dbReference>
<name>W2CI98_9BACT</name>
<organism evidence="1 2">
    <name type="scientific">Tannerella sp. oral taxon BU063 isolate Cell 1/3</name>
    <dbReference type="NCBI Taxonomy" id="1411022"/>
    <lineage>
        <taxon>Bacteria</taxon>
        <taxon>Pseudomonadati</taxon>
        <taxon>Bacteroidota</taxon>
        <taxon>Bacteroidia</taxon>
        <taxon>Bacteroidales</taxon>
        <taxon>Tannerellaceae</taxon>
        <taxon>Tannerella</taxon>
    </lineage>
</organism>